<feature type="domain" description="SRR1-like" evidence="3">
    <location>
        <begin position="102"/>
        <end position="275"/>
    </location>
</feature>
<keyword evidence="5" id="KW-1185">Reference proteome</keyword>
<protein>
    <submittedName>
        <fullName evidence="4">G3120 protein</fullName>
    </submittedName>
</protein>
<accession>A0ABP1FM10</accession>
<evidence type="ECO:0000256" key="1">
    <source>
        <dbReference type="ARBA" id="ARBA00009856"/>
    </source>
</evidence>
<feature type="region of interest" description="Disordered" evidence="2">
    <location>
        <begin position="1"/>
        <end position="36"/>
    </location>
</feature>
<dbReference type="InterPro" id="IPR040044">
    <property type="entry name" value="SRR1L"/>
</dbReference>
<evidence type="ECO:0000313" key="5">
    <source>
        <dbReference type="Proteomes" id="UP001497392"/>
    </source>
</evidence>
<dbReference type="InterPro" id="IPR012942">
    <property type="entry name" value="SRR1-like"/>
</dbReference>
<dbReference type="Proteomes" id="UP001497392">
    <property type="component" value="Unassembled WGS sequence"/>
</dbReference>
<proteinExistence type="inferred from homology"/>
<comment type="caution">
    <text evidence="4">The sequence shown here is derived from an EMBL/GenBank/DDBJ whole genome shotgun (WGS) entry which is preliminary data.</text>
</comment>
<gene>
    <name evidence="4" type="primary">g3120</name>
    <name evidence="4" type="ORF">VP750_LOCUS2663</name>
</gene>
<organism evidence="4 5">
    <name type="scientific">Coccomyxa viridis</name>
    <dbReference type="NCBI Taxonomy" id="1274662"/>
    <lineage>
        <taxon>Eukaryota</taxon>
        <taxon>Viridiplantae</taxon>
        <taxon>Chlorophyta</taxon>
        <taxon>core chlorophytes</taxon>
        <taxon>Trebouxiophyceae</taxon>
        <taxon>Trebouxiophyceae incertae sedis</taxon>
        <taxon>Coccomyxaceae</taxon>
        <taxon>Coccomyxa</taxon>
    </lineage>
</organism>
<evidence type="ECO:0000313" key="4">
    <source>
        <dbReference type="EMBL" id="CAL5221004.1"/>
    </source>
</evidence>
<comment type="similarity">
    <text evidence="1">Belongs to the SRR1 family.</text>
</comment>
<dbReference type="Pfam" id="PF07985">
    <property type="entry name" value="SRR1"/>
    <property type="match status" value="1"/>
</dbReference>
<evidence type="ECO:0000259" key="3">
    <source>
        <dbReference type="Pfam" id="PF07985"/>
    </source>
</evidence>
<dbReference type="PANTHER" id="PTHR28626:SF3">
    <property type="entry name" value="SRR1-LIKE PROTEIN"/>
    <property type="match status" value="1"/>
</dbReference>
<dbReference type="PANTHER" id="PTHR28626">
    <property type="entry name" value="SRR1-LIKE PROTEIN"/>
    <property type="match status" value="1"/>
</dbReference>
<sequence length="297" mass="32943">MSDEAWTVVRGKRRSRNKAPACHNGHLDHQSHSETSSEALSSDEIAFRVEKLHDAFAETSDSVRHSDFFRRIQALISSKDLQSESELAEAATDDEELPSSWRWDNVTQIVIFGLGSLNSHPAPRYQLALALLLAEFLPGLKIAVEAYDPVFDAVDKAFLHRVGVKVLVENEEGKHVAMSPTLFYLPHCDGGLCGNLLQANAGSLGSIAILGNSFRSYYDQWTWKDDAAKQQSNEDWGWGPIVDLVEHKGVIEKTVSDRDFAAISTSRPFNDTSLHLFLKPLQRRQGSDEQARAGGAL</sequence>
<reference evidence="4 5" key="1">
    <citation type="submission" date="2024-06" db="EMBL/GenBank/DDBJ databases">
        <authorList>
            <person name="Kraege A."/>
            <person name="Thomma B."/>
        </authorList>
    </citation>
    <scope>NUCLEOTIDE SEQUENCE [LARGE SCALE GENOMIC DNA]</scope>
</reference>
<evidence type="ECO:0000256" key="2">
    <source>
        <dbReference type="SAM" id="MobiDB-lite"/>
    </source>
</evidence>
<name>A0ABP1FM10_9CHLO</name>
<dbReference type="EMBL" id="CAXHTA020000004">
    <property type="protein sequence ID" value="CAL5221004.1"/>
    <property type="molecule type" value="Genomic_DNA"/>
</dbReference>